<protein>
    <submittedName>
        <fullName evidence="3">Polysaccharide deacetylase familiy protein</fullName>
    </submittedName>
</protein>
<dbReference type="InterPro" id="IPR011330">
    <property type="entry name" value="Glyco_hydro/deAcase_b/a-brl"/>
</dbReference>
<feature type="signal peptide" evidence="1">
    <location>
        <begin position="1"/>
        <end position="31"/>
    </location>
</feature>
<dbReference type="AlphaFoldDB" id="A0A7R7DRK9"/>
<dbReference type="GO" id="GO:0005975">
    <property type="term" value="P:carbohydrate metabolic process"/>
    <property type="evidence" value="ECO:0007669"/>
    <property type="project" value="InterPro"/>
</dbReference>
<dbReference type="PROSITE" id="PS51318">
    <property type="entry name" value="TAT"/>
    <property type="match status" value="1"/>
</dbReference>
<evidence type="ECO:0000313" key="3">
    <source>
        <dbReference type="EMBL" id="BCJ36227.1"/>
    </source>
</evidence>
<dbReference type="PANTHER" id="PTHR10587">
    <property type="entry name" value="GLYCOSYL TRANSFERASE-RELATED"/>
    <property type="match status" value="1"/>
</dbReference>
<dbReference type="Gene3D" id="3.20.20.370">
    <property type="entry name" value="Glycoside hydrolase/deacetylase"/>
    <property type="match status" value="1"/>
</dbReference>
<dbReference type="EMBL" id="AP023355">
    <property type="protein sequence ID" value="BCJ36227.1"/>
    <property type="molecule type" value="Genomic_DNA"/>
</dbReference>
<keyword evidence="4" id="KW-1185">Reference proteome</keyword>
<keyword evidence="1" id="KW-0732">Signal</keyword>
<dbReference type="KEGG" id="atl:Athai_37300"/>
<dbReference type="CDD" id="cd10959">
    <property type="entry name" value="CE4_NodB_like_3"/>
    <property type="match status" value="1"/>
</dbReference>
<dbReference type="RefSeq" id="WP_203962631.1">
    <property type="nucleotide sequence ID" value="NZ_AP023355.1"/>
</dbReference>
<sequence length="258" mass="27057">MSGRSGPGGRARRRLAGTAAVAVAGAAAVHAAPAALALAGPRRVFAPTLAGTGRADHVALTFDDGPDPTSTPRMLRLLADRGVTATFFLVGANVARHPQLAAEIAAAGHELAVHGLHHRLLLRYPPRRVADHLARAHDLVATAAGTPPRFFRPPYGVLSSAAWAAARRLGMRTVLWTTWGRDWTARATGPSVYRTVARDLRGGGTILLHDTASDTAAPESWRATLAAVPTILDLCRDAGWKVGPLGDHGLPDPPGRAR</sequence>
<dbReference type="InterPro" id="IPR050248">
    <property type="entry name" value="Polysacc_deacetylase_ArnD"/>
</dbReference>
<feature type="domain" description="NodB homology" evidence="2">
    <location>
        <begin position="56"/>
        <end position="243"/>
    </location>
</feature>
<organism evidence="3 4">
    <name type="scientific">Actinocatenispora thailandica</name>
    <dbReference type="NCBI Taxonomy" id="227318"/>
    <lineage>
        <taxon>Bacteria</taxon>
        <taxon>Bacillati</taxon>
        <taxon>Actinomycetota</taxon>
        <taxon>Actinomycetes</taxon>
        <taxon>Micromonosporales</taxon>
        <taxon>Micromonosporaceae</taxon>
        <taxon>Actinocatenispora</taxon>
    </lineage>
</organism>
<name>A0A7R7DRK9_9ACTN</name>
<dbReference type="GO" id="GO:0016810">
    <property type="term" value="F:hydrolase activity, acting on carbon-nitrogen (but not peptide) bonds"/>
    <property type="evidence" value="ECO:0007669"/>
    <property type="project" value="InterPro"/>
</dbReference>
<accession>A0A7R7DRK9</accession>
<dbReference type="InterPro" id="IPR006311">
    <property type="entry name" value="TAT_signal"/>
</dbReference>
<dbReference type="InterPro" id="IPR002509">
    <property type="entry name" value="NODB_dom"/>
</dbReference>
<evidence type="ECO:0000256" key="1">
    <source>
        <dbReference type="SAM" id="SignalP"/>
    </source>
</evidence>
<dbReference type="Pfam" id="PF01522">
    <property type="entry name" value="Polysacc_deac_1"/>
    <property type="match status" value="1"/>
</dbReference>
<evidence type="ECO:0000259" key="2">
    <source>
        <dbReference type="PROSITE" id="PS51677"/>
    </source>
</evidence>
<feature type="chain" id="PRO_5031492989" evidence="1">
    <location>
        <begin position="32"/>
        <end position="258"/>
    </location>
</feature>
<dbReference type="PROSITE" id="PS51677">
    <property type="entry name" value="NODB"/>
    <property type="match status" value="1"/>
</dbReference>
<proteinExistence type="predicted"/>
<dbReference type="PANTHER" id="PTHR10587:SF137">
    <property type="entry name" value="4-DEOXY-4-FORMAMIDO-L-ARABINOSE-PHOSPHOUNDECAPRENOL DEFORMYLASE ARND-RELATED"/>
    <property type="match status" value="1"/>
</dbReference>
<reference evidence="3 4" key="1">
    <citation type="submission" date="2020-08" db="EMBL/GenBank/DDBJ databases">
        <title>Whole genome shotgun sequence of Actinocatenispora thailandica NBRC 105041.</title>
        <authorList>
            <person name="Komaki H."/>
            <person name="Tamura T."/>
        </authorList>
    </citation>
    <scope>NUCLEOTIDE SEQUENCE [LARGE SCALE GENOMIC DNA]</scope>
    <source>
        <strain evidence="3 4">NBRC 105041</strain>
    </source>
</reference>
<evidence type="ECO:0000313" key="4">
    <source>
        <dbReference type="Proteomes" id="UP000611640"/>
    </source>
</evidence>
<dbReference type="SUPFAM" id="SSF88713">
    <property type="entry name" value="Glycoside hydrolase/deacetylase"/>
    <property type="match status" value="1"/>
</dbReference>
<gene>
    <name evidence="3" type="ORF">Athai_37300</name>
</gene>
<dbReference type="Proteomes" id="UP000611640">
    <property type="component" value="Chromosome"/>
</dbReference>